<comment type="subunit">
    <text evidence="5">Homodimer or homotetramer.</text>
</comment>
<keyword evidence="4 5" id="KW-0620">Polyamine biosynthesis</keyword>
<feature type="binding site" evidence="5">
    <location>
        <position position="251"/>
    </location>
    <ligand>
        <name>S-methyl-5'-thioadenosine</name>
        <dbReference type="ChEBI" id="CHEBI:17509"/>
    </ligand>
</feature>
<evidence type="ECO:0000256" key="5">
    <source>
        <dbReference type="HAMAP-Rule" id="MF_00198"/>
    </source>
</evidence>
<dbReference type="UniPathway" id="UPA00248">
    <property type="reaction ID" value="UER00314"/>
</dbReference>
<dbReference type="GO" id="GO:0010487">
    <property type="term" value="F:thermospermine synthase activity"/>
    <property type="evidence" value="ECO:0007669"/>
    <property type="project" value="UniProtKB-ARBA"/>
</dbReference>
<feature type="transmembrane region" description="Helical" evidence="5">
    <location>
        <begin position="49"/>
        <end position="66"/>
    </location>
</feature>
<feature type="transmembrane region" description="Helical" evidence="5">
    <location>
        <begin position="113"/>
        <end position="133"/>
    </location>
</feature>
<sequence>MILPKIPSLKSSLAIDRTLIISVFVVASCGLAYELITGALASYLLGDSILQFSTIIGTYLFAMGIGSHFSKYIKDEDVLQRFIEVELLVGLIGGLSATFLFVIFAWLSMPFRVVLYALVLIVGILVGMEIPLVMRILNQRKAEFSELVSKVLTFDYLGALAVSLLFPLILAPKLGLARSALLFGLCNAGIAGWTAWRFREELPNMRKLFNRTLFSIVILLAGFVASDRLVRWSEGVLFGDPVIYAKTTQYQRLVLTKWKDDLRLYINGNLQFSSRDEHRYHEALVHPILAALPQARRVLILGGGDGLALREVLRYPQIEHATLVDLDPAMTQLFSTNAELTALNKNSFHNPKVRVINDDAARWLEQNSEVFDAIIMDFPDPSNFGLGKLYSVPMYRLVARHLSEHGLVVVQSTSPYHAPRSFWCVAATLEKAGFYTTPYHALVPSFGEWGFIIGAKNPSYQPPTHYSLPMTFLDKETTAQMFHFPPDMKRWNVLPNELNNQQLVHYFQQDWGDVIR</sequence>
<keyword evidence="3 5" id="KW-0745">Spermidine biosynthesis</keyword>
<dbReference type="InterPro" id="IPR030373">
    <property type="entry name" value="PABS_CS"/>
</dbReference>
<evidence type="ECO:0000256" key="6">
    <source>
        <dbReference type="PROSITE-ProRule" id="PRU00354"/>
    </source>
</evidence>
<dbReference type="CDD" id="cd02440">
    <property type="entry name" value="AdoMet_MTases"/>
    <property type="match status" value="1"/>
</dbReference>
<dbReference type="InterPro" id="IPR036259">
    <property type="entry name" value="MFS_trans_sf"/>
</dbReference>
<dbReference type="PROSITE" id="PS51006">
    <property type="entry name" value="PABS_2"/>
    <property type="match status" value="1"/>
</dbReference>
<reference evidence="8 9" key="1">
    <citation type="submission" date="2018-07" db="EMBL/GenBank/DDBJ databases">
        <title>Genome sequencing of Moraxellaceae gen. HYN0046.</title>
        <authorList>
            <person name="Kim M."/>
            <person name="Yi H."/>
        </authorList>
    </citation>
    <scope>NUCLEOTIDE SEQUENCE [LARGE SCALE GENOMIC DNA]</scope>
    <source>
        <strain evidence="8 9">HYN0046</strain>
    </source>
</reference>
<keyword evidence="5" id="KW-1133">Transmembrane helix</keyword>
<evidence type="ECO:0000256" key="4">
    <source>
        <dbReference type="ARBA" id="ARBA00023115"/>
    </source>
</evidence>
<feature type="transmembrane region" description="Helical" evidence="5">
    <location>
        <begin position="154"/>
        <end position="170"/>
    </location>
</feature>
<proteinExistence type="inferred from homology"/>
<dbReference type="InterPro" id="IPR030374">
    <property type="entry name" value="PABS"/>
</dbReference>
<evidence type="ECO:0000313" key="8">
    <source>
        <dbReference type="EMBL" id="AXI03205.1"/>
    </source>
</evidence>
<dbReference type="PROSITE" id="PS51257">
    <property type="entry name" value="PROKAR_LIPOPROTEIN"/>
    <property type="match status" value="1"/>
</dbReference>
<feature type="transmembrane region" description="Helical" evidence="5">
    <location>
        <begin position="87"/>
        <end position="107"/>
    </location>
</feature>
<comment type="caution">
    <text evidence="5">Lacks conserved residue(s) required for the propagation of feature annotation.</text>
</comment>
<accession>A0A345P7E6</accession>
<evidence type="ECO:0000259" key="7">
    <source>
        <dbReference type="PROSITE" id="PS51006"/>
    </source>
</evidence>
<dbReference type="GO" id="GO:0005886">
    <property type="term" value="C:plasma membrane"/>
    <property type="evidence" value="ECO:0007669"/>
    <property type="project" value="UniProtKB-SubCell"/>
</dbReference>
<comment type="function">
    <text evidence="5">Catalyzes the irreversible transfer of a propylamine group from the amino donor S-adenosylmethioninamine (decarboxy-AdoMet) to putrescine (1,4-diaminobutane) to yield spermidine.</text>
</comment>
<dbReference type="InterPro" id="IPR029063">
    <property type="entry name" value="SAM-dependent_MTases_sf"/>
</dbReference>
<dbReference type="GO" id="GO:0008295">
    <property type="term" value="P:spermidine biosynthetic process"/>
    <property type="evidence" value="ECO:0007669"/>
    <property type="project" value="UniProtKB-UniRule"/>
</dbReference>
<evidence type="ECO:0000256" key="2">
    <source>
        <dbReference type="ARBA" id="ARBA00022679"/>
    </source>
</evidence>
<dbReference type="InterPro" id="IPR001045">
    <property type="entry name" value="Spermi_synthase"/>
</dbReference>
<feature type="transmembrane region" description="Helical" evidence="5">
    <location>
        <begin position="176"/>
        <end position="196"/>
    </location>
</feature>
<comment type="subcellular location">
    <subcellularLocation>
        <location evidence="5">Cell membrane</location>
        <topology evidence="5">Multi-pass membrane protein</topology>
    </subcellularLocation>
</comment>
<dbReference type="PROSITE" id="PS01330">
    <property type="entry name" value="PABS_1"/>
    <property type="match status" value="1"/>
</dbReference>
<dbReference type="PANTHER" id="PTHR43317:SF1">
    <property type="entry name" value="THERMOSPERMINE SYNTHASE ACAULIS5"/>
    <property type="match status" value="1"/>
</dbReference>
<feature type="binding site" evidence="5">
    <location>
        <position position="281"/>
    </location>
    <ligand>
        <name>spermidine</name>
        <dbReference type="ChEBI" id="CHEBI:57834"/>
    </ligand>
</feature>
<organism evidence="8 9">
    <name type="scientific">Aquirhabdus parva</name>
    <dbReference type="NCBI Taxonomy" id="2283318"/>
    <lineage>
        <taxon>Bacteria</taxon>
        <taxon>Pseudomonadati</taxon>
        <taxon>Pseudomonadota</taxon>
        <taxon>Gammaproteobacteria</taxon>
        <taxon>Moraxellales</taxon>
        <taxon>Moraxellaceae</taxon>
        <taxon>Aquirhabdus</taxon>
    </lineage>
</organism>
<dbReference type="OrthoDB" id="9793120at2"/>
<dbReference type="HAMAP" id="MF_00198">
    <property type="entry name" value="Spermidine_synth"/>
    <property type="match status" value="1"/>
</dbReference>
<dbReference type="GO" id="GO:0004766">
    <property type="term" value="F:spermidine synthase activity"/>
    <property type="evidence" value="ECO:0007669"/>
    <property type="project" value="UniProtKB-UniRule"/>
</dbReference>
<dbReference type="Pfam" id="PF01564">
    <property type="entry name" value="Spermine_synth"/>
    <property type="match status" value="1"/>
</dbReference>
<evidence type="ECO:0000256" key="3">
    <source>
        <dbReference type="ARBA" id="ARBA00023066"/>
    </source>
</evidence>
<keyword evidence="9" id="KW-1185">Reference proteome</keyword>
<feature type="binding site" evidence="5">
    <location>
        <position position="325"/>
    </location>
    <ligand>
        <name>S-methyl-5'-thioadenosine</name>
        <dbReference type="ChEBI" id="CHEBI:17509"/>
    </ligand>
</feature>
<evidence type="ECO:0000256" key="1">
    <source>
        <dbReference type="ARBA" id="ARBA00007867"/>
    </source>
</evidence>
<name>A0A345P7E6_9GAMM</name>
<feature type="transmembrane region" description="Helical" evidence="5">
    <location>
        <begin position="20"/>
        <end position="43"/>
    </location>
</feature>
<keyword evidence="5" id="KW-0472">Membrane</keyword>
<dbReference type="NCBIfam" id="NF002956">
    <property type="entry name" value="PRK03612.1"/>
    <property type="match status" value="1"/>
</dbReference>
<comment type="pathway">
    <text evidence="5">Amine and polyamine biosynthesis; spermidine biosynthesis; spermidine from putrescine: step 1/1.</text>
</comment>
<comment type="similarity">
    <text evidence="1 5">Belongs to the spermidine/spermine synthase family.</text>
</comment>
<feature type="binding site" evidence="5">
    <location>
        <begin position="359"/>
        <end position="360"/>
    </location>
    <ligand>
        <name>S-methyl-5'-thioadenosine</name>
        <dbReference type="ChEBI" id="CHEBI:17509"/>
    </ligand>
</feature>
<feature type="active site" description="Proton acceptor" evidence="5 6">
    <location>
        <position position="377"/>
    </location>
</feature>
<dbReference type="AlphaFoldDB" id="A0A345P7E6"/>
<dbReference type="EMBL" id="CP031222">
    <property type="protein sequence ID" value="AXI03205.1"/>
    <property type="molecule type" value="Genomic_DNA"/>
</dbReference>
<feature type="transmembrane region" description="Helical" evidence="5">
    <location>
        <begin position="208"/>
        <end position="225"/>
    </location>
</feature>
<comment type="catalytic activity">
    <reaction evidence="5">
        <text>S-adenosyl 3-(methylsulfanyl)propylamine + putrescine = S-methyl-5'-thioadenosine + spermidine + H(+)</text>
        <dbReference type="Rhea" id="RHEA:12721"/>
        <dbReference type="ChEBI" id="CHEBI:15378"/>
        <dbReference type="ChEBI" id="CHEBI:17509"/>
        <dbReference type="ChEBI" id="CHEBI:57443"/>
        <dbReference type="ChEBI" id="CHEBI:57834"/>
        <dbReference type="ChEBI" id="CHEBI:326268"/>
        <dbReference type="EC" id="2.5.1.16"/>
    </reaction>
</comment>
<keyword evidence="5" id="KW-1003">Cell membrane</keyword>
<dbReference type="EC" id="2.5.1.16" evidence="5"/>
<evidence type="ECO:0000313" key="9">
    <source>
        <dbReference type="Proteomes" id="UP000253940"/>
    </source>
</evidence>
<dbReference type="FunFam" id="3.40.50.150:FF:000088">
    <property type="entry name" value="Polyamine aminopropyltransferase"/>
    <property type="match status" value="1"/>
</dbReference>
<dbReference type="SUPFAM" id="SSF53335">
    <property type="entry name" value="S-adenosyl-L-methionine-dependent methyltransferases"/>
    <property type="match status" value="1"/>
</dbReference>
<dbReference type="PANTHER" id="PTHR43317">
    <property type="entry name" value="THERMOSPERMINE SYNTHASE ACAULIS5"/>
    <property type="match status" value="1"/>
</dbReference>
<feature type="domain" description="PABS" evidence="7">
    <location>
        <begin position="216"/>
        <end position="456"/>
    </location>
</feature>
<dbReference type="SUPFAM" id="SSF103473">
    <property type="entry name" value="MFS general substrate transporter"/>
    <property type="match status" value="1"/>
</dbReference>
<dbReference type="Proteomes" id="UP000253940">
    <property type="component" value="Chromosome"/>
</dbReference>
<feature type="binding site" evidence="5">
    <location>
        <position position="305"/>
    </location>
    <ligand>
        <name>spermidine</name>
        <dbReference type="ChEBI" id="CHEBI:57834"/>
    </ligand>
</feature>
<dbReference type="RefSeq" id="WP_114899314.1">
    <property type="nucleotide sequence ID" value="NZ_CP031222.1"/>
</dbReference>
<gene>
    <name evidence="5" type="primary">speE</name>
    <name evidence="8" type="ORF">HYN46_10365</name>
</gene>
<dbReference type="KEGG" id="mbah:HYN46_10365"/>
<keyword evidence="2 5" id="KW-0808">Transferase</keyword>
<keyword evidence="5" id="KW-0812">Transmembrane</keyword>
<protein>
    <recommendedName>
        <fullName evidence="5">Polyamine aminopropyltransferase</fullName>
    </recommendedName>
    <alternativeName>
        <fullName evidence="5">Putrescine aminopropyltransferase</fullName>
        <shortName evidence="5">PAPT</shortName>
    </alternativeName>
    <alternativeName>
        <fullName evidence="5">Spermidine synthase</fullName>
        <shortName evidence="5">SPDS</shortName>
        <shortName evidence="5">SPDSY</shortName>
        <ecNumber evidence="5">2.5.1.16</ecNumber>
    </alternativeName>
</protein>
<dbReference type="Gene3D" id="3.40.50.150">
    <property type="entry name" value="Vaccinia Virus protein VP39"/>
    <property type="match status" value="1"/>
</dbReference>